<sequence>MYPVTNEFQEKIKRKFDRRVFGRVIIDYTSGEMDQSVEVSTSGNANISYPNQVTDGISSISAKFASLDGSWKLGDGYRLAPTDGKSQMGWWSDALSNSDGSISVWIAVNFQPRPIHSLKLSGDDKRGEYPVDFDIILKNEKGETLFIDTIRDNNKVHCVKPLDEVFTQVASIEYKIKCWSHPHRQAKISEIFTNIQEIYEDKDLISIDLLEEVGITGGTVYEGSISSNEIRVRLNNIDGKFHEGNKQSPLYQLFKPDRRIRAELGVQLDSGLKEFAPLGVFWSKQWKSDSKKIYAEVVGRDMLDKLMETDFKMESPLRNISLYDLALMVLKDADIPEKYYWIDNELKDYIVPYVYLEDKSHREVLRMITEACLGRTYCDRQGVIRVEGSIEASKQFEVEVSERINISKEYQIVDEIEEASGKTASLDGSWKLGEYELVGKDDDYQLGWWGNQLSNSQGLFSSPYPKATISFLPKSISQLLVAGDGKRTEYPVDYNVYIYNSDDDLIITKEIRGNDQIASQVKVLENPTDVIKVELEILKWSHPNRQAKIVEFIDMPFELDITKADYFKKQNPSNERSFANYIEVIASPLDGNGEELDEVLVMVKDEESIKNDKQYTLAFPKNYFIQTKEAAQDIANRLLEKYNNPAVIRELKLDWRGNPALELNDIISIEEYEEINKYRVIKNDIKYTGGLKASLQGRRLT</sequence>
<organism evidence="1 2">
    <name type="scientific">Tissierella praeacuta DSM 18095</name>
    <dbReference type="NCBI Taxonomy" id="1123404"/>
    <lineage>
        <taxon>Bacteria</taxon>
        <taxon>Bacillati</taxon>
        <taxon>Bacillota</taxon>
        <taxon>Tissierellia</taxon>
        <taxon>Tissierellales</taxon>
        <taxon>Tissierellaceae</taxon>
        <taxon>Tissierella</taxon>
    </lineage>
</organism>
<evidence type="ECO:0000313" key="1">
    <source>
        <dbReference type="EMBL" id="SHF15667.1"/>
    </source>
</evidence>
<reference evidence="2" key="1">
    <citation type="submission" date="2016-11" db="EMBL/GenBank/DDBJ databases">
        <authorList>
            <person name="Varghese N."/>
            <person name="Submissions S."/>
        </authorList>
    </citation>
    <scope>NUCLEOTIDE SEQUENCE [LARGE SCALE GENOMIC DNA]</scope>
    <source>
        <strain evidence="2">DSM 18095</strain>
    </source>
</reference>
<keyword evidence="2" id="KW-1185">Reference proteome</keyword>
<dbReference type="EMBL" id="FQTY01000023">
    <property type="protein sequence ID" value="SHF15667.1"/>
    <property type="molecule type" value="Genomic_DNA"/>
</dbReference>
<dbReference type="Proteomes" id="UP000184114">
    <property type="component" value="Unassembled WGS sequence"/>
</dbReference>
<dbReference type="RefSeq" id="WP_072977793.1">
    <property type="nucleotide sequence ID" value="NZ_FQTY01000023.1"/>
</dbReference>
<dbReference type="AlphaFoldDB" id="A0A1M4ZCZ5"/>
<accession>A0A1M4ZCZ5</accession>
<proteinExistence type="predicted"/>
<protein>
    <submittedName>
        <fullName evidence="1">Uncharacterized protein</fullName>
    </submittedName>
</protein>
<dbReference type="STRING" id="1123404.SAMN02745784_03001"/>
<name>A0A1M4ZCZ5_9FIRM</name>
<evidence type="ECO:0000313" key="2">
    <source>
        <dbReference type="Proteomes" id="UP000184114"/>
    </source>
</evidence>
<dbReference type="GeneID" id="90994050"/>
<gene>
    <name evidence="1" type="ORF">SAMN02745784_03001</name>
</gene>